<dbReference type="PANTHER" id="PTHR35841">
    <property type="entry name" value="PHOSPHONATES-BINDING PERIPLASMIC PROTEIN"/>
    <property type="match status" value="1"/>
</dbReference>
<sequence>MTEPLIVGAVAYTPNVVPIWEGIREYFNDSGESAAAMDFVLYSNYGRLVTSLIAGHIDIAWNTNLAYVRTVMQTNGHCTALAQRDTDVGFTTVFIARSGSGLTGPVAIAGKRLALGSADSAHAAILPLYYLARAGVPETDMHVIRFDTDIGKHGDTGRSELDAVEAVLAGEADVAAIGSSTWEAMGRDELMPNTLEEVWRTEGYCHCMFTALDTLPAERYTPWVDKLLAMDWDDPEHRKILELEGLRHWVGPHLDGYKPLFAAVEEQGVDPRW</sequence>
<accession>A0A7I7WP30</accession>
<protein>
    <recommendedName>
        <fullName evidence="3">Phosphate ABC transporter substrate-binding protein</fullName>
    </recommendedName>
</protein>
<dbReference type="Pfam" id="PF12974">
    <property type="entry name" value="Phosphonate-bd"/>
    <property type="match status" value="1"/>
</dbReference>
<dbReference type="Gene3D" id="3.40.190.10">
    <property type="entry name" value="Periplasmic binding protein-like II"/>
    <property type="match status" value="2"/>
</dbReference>
<reference evidence="1 2" key="1">
    <citation type="journal article" date="2019" name="Emerg. Microbes Infect.">
        <title>Comprehensive subspecies identification of 175 nontuberculous mycobacteria species based on 7547 genomic profiles.</title>
        <authorList>
            <person name="Matsumoto Y."/>
            <person name="Kinjo T."/>
            <person name="Motooka D."/>
            <person name="Nabeya D."/>
            <person name="Jung N."/>
            <person name="Uechi K."/>
            <person name="Horii T."/>
            <person name="Iida T."/>
            <person name="Fujita J."/>
            <person name="Nakamura S."/>
        </authorList>
    </citation>
    <scope>NUCLEOTIDE SEQUENCE [LARGE SCALE GENOMIC DNA]</scope>
    <source>
        <strain evidence="1 2">JCM 12688</strain>
    </source>
</reference>
<name>A0A7I7WP30_MYCGU</name>
<dbReference type="KEGG" id="mgad:MGAD_30870"/>
<evidence type="ECO:0000313" key="2">
    <source>
        <dbReference type="Proteomes" id="UP000466187"/>
    </source>
</evidence>
<proteinExistence type="predicted"/>
<dbReference type="EMBL" id="AP022608">
    <property type="protein sequence ID" value="BBZ18752.1"/>
    <property type="molecule type" value="Genomic_DNA"/>
</dbReference>
<evidence type="ECO:0008006" key="3">
    <source>
        <dbReference type="Google" id="ProtNLM"/>
    </source>
</evidence>
<dbReference type="SUPFAM" id="SSF53850">
    <property type="entry name" value="Periplasmic binding protein-like II"/>
    <property type="match status" value="1"/>
</dbReference>
<dbReference type="AlphaFoldDB" id="A0A7I7WP30"/>
<evidence type="ECO:0000313" key="1">
    <source>
        <dbReference type="EMBL" id="BBZ18752.1"/>
    </source>
</evidence>
<dbReference type="Proteomes" id="UP000466187">
    <property type="component" value="Chromosome"/>
</dbReference>
<gene>
    <name evidence="1" type="ORF">MGAD_30870</name>
</gene>
<dbReference type="PANTHER" id="PTHR35841:SF1">
    <property type="entry name" value="PHOSPHONATES-BINDING PERIPLASMIC PROTEIN"/>
    <property type="match status" value="1"/>
</dbReference>
<organism evidence="1 2">
    <name type="scientific">Mycolicibacterium gadium</name>
    <name type="common">Mycobacterium gadium</name>
    <dbReference type="NCBI Taxonomy" id="1794"/>
    <lineage>
        <taxon>Bacteria</taxon>
        <taxon>Bacillati</taxon>
        <taxon>Actinomycetota</taxon>
        <taxon>Actinomycetes</taxon>
        <taxon>Mycobacteriales</taxon>
        <taxon>Mycobacteriaceae</taxon>
        <taxon>Mycolicibacterium</taxon>
    </lineage>
</organism>